<dbReference type="InParanoid" id="A0A0D0A7B5"/>
<feature type="non-terminal residue" evidence="2">
    <location>
        <position position="71"/>
    </location>
</feature>
<organism evidence="2 3">
    <name type="scientific">Suillus luteus UH-Slu-Lm8-n1</name>
    <dbReference type="NCBI Taxonomy" id="930992"/>
    <lineage>
        <taxon>Eukaryota</taxon>
        <taxon>Fungi</taxon>
        <taxon>Dikarya</taxon>
        <taxon>Basidiomycota</taxon>
        <taxon>Agaricomycotina</taxon>
        <taxon>Agaricomycetes</taxon>
        <taxon>Agaricomycetidae</taxon>
        <taxon>Boletales</taxon>
        <taxon>Suillineae</taxon>
        <taxon>Suillaceae</taxon>
        <taxon>Suillus</taxon>
    </lineage>
</organism>
<protein>
    <submittedName>
        <fullName evidence="2">Uncharacterized protein</fullName>
    </submittedName>
</protein>
<gene>
    <name evidence="2" type="ORF">CY34DRAFT_68173</name>
</gene>
<keyword evidence="3" id="KW-1185">Reference proteome</keyword>
<reference evidence="3" key="2">
    <citation type="submission" date="2015-01" db="EMBL/GenBank/DDBJ databases">
        <title>Evolutionary Origins and Diversification of the Mycorrhizal Mutualists.</title>
        <authorList>
            <consortium name="DOE Joint Genome Institute"/>
            <consortium name="Mycorrhizal Genomics Consortium"/>
            <person name="Kohler A."/>
            <person name="Kuo A."/>
            <person name="Nagy L.G."/>
            <person name="Floudas D."/>
            <person name="Copeland A."/>
            <person name="Barry K.W."/>
            <person name="Cichocki N."/>
            <person name="Veneault-Fourrey C."/>
            <person name="LaButti K."/>
            <person name="Lindquist E.A."/>
            <person name="Lipzen A."/>
            <person name="Lundell T."/>
            <person name="Morin E."/>
            <person name="Murat C."/>
            <person name="Riley R."/>
            <person name="Ohm R."/>
            <person name="Sun H."/>
            <person name="Tunlid A."/>
            <person name="Henrissat B."/>
            <person name="Grigoriev I.V."/>
            <person name="Hibbett D.S."/>
            <person name="Martin F."/>
        </authorList>
    </citation>
    <scope>NUCLEOTIDE SEQUENCE [LARGE SCALE GENOMIC DNA]</scope>
    <source>
        <strain evidence="3">UH-Slu-Lm8-n1</strain>
    </source>
</reference>
<evidence type="ECO:0000313" key="2">
    <source>
        <dbReference type="EMBL" id="KIK34014.1"/>
    </source>
</evidence>
<dbReference type="OrthoDB" id="24581at2759"/>
<name>A0A0D0A7B5_9AGAM</name>
<dbReference type="HOGENOM" id="CLU_2747195_0_0_1"/>
<accession>A0A0D0A7B5</accession>
<dbReference type="Proteomes" id="UP000054485">
    <property type="component" value="Unassembled WGS sequence"/>
</dbReference>
<dbReference type="STRING" id="930992.A0A0D0A7B5"/>
<evidence type="ECO:0000256" key="1">
    <source>
        <dbReference type="SAM" id="MobiDB-lite"/>
    </source>
</evidence>
<evidence type="ECO:0000313" key="3">
    <source>
        <dbReference type="Proteomes" id="UP000054485"/>
    </source>
</evidence>
<dbReference type="EMBL" id="KN835825">
    <property type="protein sequence ID" value="KIK34014.1"/>
    <property type="molecule type" value="Genomic_DNA"/>
</dbReference>
<feature type="compositionally biased region" description="Low complexity" evidence="1">
    <location>
        <begin position="56"/>
        <end position="71"/>
    </location>
</feature>
<dbReference type="AlphaFoldDB" id="A0A0D0A7B5"/>
<sequence length="71" mass="8230">LTRELALYLVLKHRQGSWGLVVYVDHQLRNSRRFDAEGIQRNHPELFEPLPRRRSSSSNSLSSLSSSTHQD</sequence>
<proteinExistence type="predicted"/>
<feature type="non-terminal residue" evidence="2">
    <location>
        <position position="1"/>
    </location>
</feature>
<feature type="region of interest" description="Disordered" evidence="1">
    <location>
        <begin position="43"/>
        <end position="71"/>
    </location>
</feature>
<reference evidence="2 3" key="1">
    <citation type="submission" date="2014-04" db="EMBL/GenBank/DDBJ databases">
        <authorList>
            <consortium name="DOE Joint Genome Institute"/>
            <person name="Kuo A."/>
            <person name="Ruytinx J."/>
            <person name="Rineau F."/>
            <person name="Colpaert J."/>
            <person name="Kohler A."/>
            <person name="Nagy L.G."/>
            <person name="Floudas D."/>
            <person name="Copeland A."/>
            <person name="Barry K.W."/>
            <person name="Cichocki N."/>
            <person name="Veneault-Fourrey C."/>
            <person name="LaButti K."/>
            <person name="Lindquist E.A."/>
            <person name="Lipzen A."/>
            <person name="Lundell T."/>
            <person name="Morin E."/>
            <person name="Murat C."/>
            <person name="Sun H."/>
            <person name="Tunlid A."/>
            <person name="Henrissat B."/>
            <person name="Grigoriev I.V."/>
            <person name="Hibbett D.S."/>
            <person name="Martin F."/>
            <person name="Nordberg H.P."/>
            <person name="Cantor M.N."/>
            <person name="Hua S.X."/>
        </authorList>
    </citation>
    <scope>NUCLEOTIDE SEQUENCE [LARGE SCALE GENOMIC DNA]</scope>
    <source>
        <strain evidence="2 3">UH-Slu-Lm8-n1</strain>
    </source>
</reference>